<evidence type="ECO:0000313" key="2">
    <source>
        <dbReference type="Proteomes" id="UP000199068"/>
    </source>
</evidence>
<dbReference type="RefSeq" id="WP_092722383.1">
    <property type="nucleotide sequence ID" value="NZ_FNGW01000001.1"/>
</dbReference>
<name>A0A1G9IXQ1_9FIRM</name>
<proteinExistence type="predicted"/>
<dbReference type="AlphaFoldDB" id="A0A1G9IXQ1"/>
<dbReference type="STRING" id="1121325.SAMN04515677_101429"/>
<organism evidence="1 2">
    <name type="scientific">Romboutsia lituseburensis DSM 797</name>
    <dbReference type="NCBI Taxonomy" id="1121325"/>
    <lineage>
        <taxon>Bacteria</taxon>
        <taxon>Bacillati</taxon>
        <taxon>Bacillota</taxon>
        <taxon>Clostridia</taxon>
        <taxon>Peptostreptococcales</taxon>
        <taxon>Peptostreptococcaceae</taxon>
        <taxon>Romboutsia</taxon>
    </lineage>
</organism>
<dbReference type="Proteomes" id="UP000199068">
    <property type="component" value="Unassembled WGS sequence"/>
</dbReference>
<reference evidence="1 2" key="1">
    <citation type="submission" date="2016-10" db="EMBL/GenBank/DDBJ databases">
        <authorList>
            <person name="de Groot N.N."/>
        </authorList>
    </citation>
    <scope>NUCLEOTIDE SEQUENCE [LARGE SCALE GENOMIC DNA]</scope>
    <source>
        <strain evidence="1 2">DSM 797</strain>
    </source>
</reference>
<dbReference type="EMBL" id="FNGW01000001">
    <property type="protein sequence ID" value="SDL30049.1"/>
    <property type="molecule type" value="Genomic_DNA"/>
</dbReference>
<accession>A0A1G9IXQ1</accession>
<evidence type="ECO:0000313" key="1">
    <source>
        <dbReference type="EMBL" id="SDL30049.1"/>
    </source>
</evidence>
<sequence>MGSITKLLIFILVVITILDSIKDFSSKTPKSNYKYLKCDTKDKKEIVDDYKIEIFDDDFRVER</sequence>
<gene>
    <name evidence="1" type="ORF">SAMN04515677_101429</name>
</gene>
<protein>
    <submittedName>
        <fullName evidence="1">Uncharacterized protein</fullName>
    </submittedName>
</protein>
<keyword evidence="2" id="KW-1185">Reference proteome</keyword>